<name>A0A9X1P387_9HYPH</name>
<protein>
    <submittedName>
        <fullName evidence="3">Universal stress protein</fullName>
    </submittedName>
</protein>
<dbReference type="Pfam" id="PF00582">
    <property type="entry name" value="Usp"/>
    <property type="match status" value="1"/>
</dbReference>
<reference evidence="3" key="1">
    <citation type="submission" date="2022-01" db="EMBL/GenBank/DDBJ databases">
        <title>Jiella avicenniae sp. nov., a novel endophytic bacterium isolated from bark of Avicennia marina.</title>
        <authorList>
            <person name="Tuo L."/>
        </authorList>
    </citation>
    <scope>NUCLEOTIDE SEQUENCE</scope>
    <source>
        <strain evidence="3">CBK1P-4</strain>
    </source>
</reference>
<dbReference type="InterPro" id="IPR006016">
    <property type="entry name" value="UspA"/>
</dbReference>
<dbReference type="EMBL" id="JAJUWU010000026">
    <property type="protein sequence ID" value="MCE7030600.1"/>
    <property type="molecule type" value="Genomic_DNA"/>
</dbReference>
<dbReference type="SUPFAM" id="SSF52402">
    <property type="entry name" value="Adenine nucleotide alpha hydrolases-like"/>
    <property type="match status" value="2"/>
</dbReference>
<comment type="similarity">
    <text evidence="1">Belongs to the universal stress protein A family.</text>
</comment>
<dbReference type="AlphaFoldDB" id="A0A9X1P387"/>
<dbReference type="RefSeq" id="WP_233721675.1">
    <property type="nucleotide sequence ID" value="NZ_JAJUWU010000026.1"/>
</dbReference>
<dbReference type="Proteomes" id="UP001139035">
    <property type="component" value="Unassembled WGS sequence"/>
</dbReference>
<accession>A0A9X1P387</accession>
<evidence type="ECO:0000313" key="4">
    <source>
        <dbReference type="Proteomes" id="UP001139035"/>
    </source>
</evidence>
<dbReference type="PANTHER" id="PTHR46268">
    <property type="entry name" value="STRESS RESPONSE PROTEIN NHAX"/>
    <property type="match status" value="1"/>
</dbReference>
<evidence type="ECO:0000256" key="1">
    <source>
        <dbReference type="ARBA" id="ARBA00008791"/>
    </source>
</evidence>
<comment type="caution">
    <text evidence="3">The sequence shown here is derived from an EMBL/GenBank/DDBJ whole genome shotgun (WGS) entry which is preliminary data.</text>
</comment>
<evidence type="ECO:0000259" key="2">
    <source>
        <dbReference type="Pfam" id="PF00582"/>
    </source>
</evidence>
<gene>
    <name evidence="3" type="ORF">LZD57_21650</name>
</gene>
<dbReference type="Gene3D" id="3.40.50.12370">
    <property type="match status" value="1"/>
</dbReference>
<dbReference type="CDD" id="cd00293">
    <property type="entry name" value="USP-like"/>
    <property type="match status" value="1"/>
</dbReference>
<keyword evidence="4" id="KW-1185">Reference proteome</keyword>
<sequence length="277" mass="29711">MRFKTILGVIGVDHSDADVSLAQSLCEDERVHLSILLAAISPPPPVGEAAVGADYWLEEQRDQMRRLSERMESFEARFARADLSADIDTAHHEHAMIAQAVARRARYADLVLVGPELAADGYLAEVVLDGALFGSGRPLLILPKGASPTLRPKTAVVAWSSTPESARAVYEAAEILGAADDVRIVMVDPQATTSEAGPEPGAEVAAYLARHGAKVTVDRLPSGGRPVADVIRQHAGDVSAEMIVMGAYGHSRWRERIFGGVTRSMIENPPIPLLLAR</sequence>
<evidence type="ECO:0000313" key="3">
    <source>
        <dbReference type="EMBL" id="MCE7030600.1"/>
    </source>
</evidence>
<organism evidence="3 4">
    <name type="scientific">Jiella avicenniae</name>
    <dbReference type="NCBI Taxonomy" id="2907202"/>
    <lineage>
        <taxon>Bacteria</taxon>
        <taxon>Pseudomonadati</taxon>
        <taxon>Pseudomonadota</taxon>
        <taxon>Alphaproteobacteria</taxon>
        <taxon>Hyphomicrobiales</taxon>
        <taxon>Aurantimonadaceae</taxon>
        <taxon>Jiella</taxon>
    </lineage>
</organism>
<proteinExistence type="inferred from homology"/>
<feature type="domain" description="UspA" evidence="2">
    <location>
        <begin position="153"/>
        <end position="277"/>
    </location>
</feature>
<dbReference type="PANTHER" id="PTHR46268:SF15">
    <property type="entry name" value="UNIVERSAL STRESS PROTEIN HP_0031"/>
    <property type="match status" value="1"/>
</dbReference>